<feature type="domain" description="HTH myb-type" evidence="6">
    <location>
        <begin position="9"/>
        <end position="61"/>
    </location>
</feature>
<dbReference type="CDD" id="cd00167">
    <property type="entry name" value="SANT"/>
    <property type="match status" value="2"/>
</dbReference>
<proteinExistence type="predicted"/>
<dbReference type="InterPro" id="IPR009057">
    <property type="entry name" value="Homeodomain-like_sf"/>
</dbReference>
<evidence type="ECO:0000259" key="6">
    <source>
        <dbReference type="PROSITE" id="PS51294"/>
    </source>
</evidence>
<dbReference type="SMART" id="SM00717">
    <property type="entry name" value="SANT"/>
    <property type="match status" value="2"/>
</dbReference>
<feature type="domain" description="Myb-like" evidence="5">
    <location>
        <begin position="9"/>
        <end position="61"/>
    </location>
</feature>
<dbReference type="PROSITE" id="PS50090">
    <property type="entry name" value="MYB_LIKE"/>
    <property type="match status" value="2"/>
</dbReference>
<evidence type="ECO:0000313" key="8">
    <source>
        <dbReference type="Proteomes" id="UP000283530"/>
    </source>
</evidence>
<evidence type="ECO:0000256" key="4">
    <source>
        <dbReference type="ARBA" id="ARBA00023242"/>
    </source>
</evidence>
<dbReference type="EMBL" id="QPKB01000009">
    <property type="protein sequence ID" value="RWR92417.1"/>
    <property type="molecule type" value="Genomic_DNA"/>
</dbReference>
<dbReference type="FunFam" id="1.10.10.60:FF:000001">
    <property type="entry name" value="MYB-related transcription factor"/>
    <property type="match status" value="1"/>
</dbReference>
<keyword evidence="4" id="KW-0539">Nucleus</keyword>
<feature type="domain" description="HTH myb-type" evidence="6">
    <location>
        <begin position="62"/>
        <end position="116"/>
    </location>
</feature>
<dbReference type="InterPro" id="IPR001005">
    <property type="entry name" value="SANT/Myb"/>
</dbReference>
<reference evidence="7 8" key="1">
    <citation type="journal article" date="2019" name="Nat. Plants">
        <title>Stout camphor tree genome fills gaps in understanding of flowering plant genome evolution.</title>
        <authorList>
            <person name="Chaw S.M."/>
            <person name="Liu Y.C."/>
            <person name="Wu Y.W."/>
            <person name="Wang H.Y."/>
            <person name="Lin C.I."/>
            <person name="Wu C.S."/>
            <person name="Ke H.M."/>
            <person name="Chang L.Y."/>
            <person name="Hsu C.Y."/>
            <person name="Yang H.T."/>
            <person name="Sudianto E."/>
            <person name="Hsu M.H."/>
            <person name="Wu K.P."/>
            <person name="Wang L.N."/>
            <person name="Leebens-Mack J.H."/>
            <person name="Tsai I.J."/>
        </authorList>
    </citation>
    <scope>NUCLEOTIDE SEQUENCE [LARGE SCALE GENOMIC DNA]</scope>
    <source>
        <strain evidence="8">cv. Chaw 1501</strain>
        <tissue evidence="7">Young leaves</tissue>
    </source>
</reference>
<evidence type="ECO:0000256" key="3">
    <source>
        <dbReference type="ARBA" id="ARBA00023125"/>
    </source>
</evidence>
<sequence length="335" mass="37126">MGRSPCCDENGLKKGPWTPEEDQKLVQYIQKHGHGSWRALPKLAGLNRCGKSCRLRWTNYLRPDIKRGKFSADEEQTILNLHSILGNKWSAIATHLPGRTDNEIKNFWNTHLKKKLIQMGFDPMTHRPRTDLFASLPHLIALANLREVMDQHHPWEEQAARIQEAVQLARIQYIQYLLQSPSGSAMIGSTNSNSLSSITDMEAINLMNSIPSSKEAMLMNSCHLENASLGISPSQPVCDQIPFTPLPDLQFPCNIQPPMCSEISQGGSGFTMFCQGENTPKSIPFIPPTSLPPLVAESSSCGNPGDACSTSSYGGGAPPFWPEFFLEDPFVHEIA</sequence>
<dbReference type="Pfam" id="PF00249">
    <property type="entry name" value="Myb_DNA-binding"/>
    <property type="match status" value="2"/>
</dbReference>
<accession>A0A443PNS0</accession>
<keyword evidence="2" id="KW-0677">Repeat</keyword>
<gene>
    <name evidence="7" type="ORF">CKAN_02162800</name>
</gene>
<protein>
    <submittedName>
        <fullName evidence="7">Protein ODORANT1</fullName>
    </submittedName>
</protein>
<dbReference type="PANTHER" id="PTHR47994:SF11">
    <property type="entry name" value="BINDING PROTEIN, PUTATIVE-RELATED"/>
    <property type="match status" value="1"/>
</dbReference>
<feature type="domain" description="Myb-like" evidence="5">
    <location>
        <begin position="62"/>
        <end position="112"/>
    </location>
</feature>
<dbReference type="SUPFAM" id="SSF46689">
    <property type="entry name" value="Homeodomain-like"/>
    <property type="match status" value="1"/>
</dbReference>
<keyword evidence="8" id="KW-1185">Reference proteome</keyword>
<organism evidence="7 8">
    <name type="scientific">Cinnamomum micranthum f. kanehirae</name>
    <dbReference type="NCBI Taxonomy" id="337451"/>
    <lineage>
        <taxon>Eukaryota</taxon>
        <taxon>Viridiplantae</taxon>
        <taxon>Streptophyta</taxon>
        <taxon>Embryophyta</taxon>
        <taxon>Tracheophyta</taxon>
        <taxon>Spermatophyta</taxon>
        <taxon>Magnoliopsida</taxon>
        <taxon>Magnoliidae</taxon>
        <taxon>Laurales</taxon>
        <taxon>Lauraceae</taxon>
        <taxon>Cinnamomum</taxon>
    </lineage>
</organism>
<dbReference type="GO" id="GO:0003677">
    <property type="term" value="F:DNA binding"/>
    <property type="evidence" value="ECO:0007669"/>
    <property type="project" value="UniProtKB-KW"/>
</dbReference>
<dbReference type="InterPro" id="IPR015495">
    <property type="entry name" value="Myb_TF_plants"/>
</dbReference>
<dbReference type="OrthoDB" id="2143914at2759"/>
<dbReference type="PANTHER" id="PTHR47994">
    <property type="entry name" value="F14D16.11-RELATED"/>
    <property type="match status" value="1"/>
</dbReference>
<dbReference type="PROSITE" id="PS51294">
    <property type="entry name" value="HTH_MYB"/>
    <property type="match status" value="2"/>
</dbReference>
<comment type="subcellular location">
    <subcellularLocation>
        <location evidence="1">Nucleus</location>
    </subcellularLocation>
</comment>
<keyword evidence="3" id="KW-0238">DNA-binding</keyword>
<evidence type="ECO:0000256" key="1">
    <source>
        <dbReference type="ARBA" id="ARBA00004123"/>
    </source>
</evidence>
<name>A0A443PNS0_9MAGN</name>
<dbReference type="GO" id="GO:0005634">
    <property type="term" value="C:nucleus"/>
    <property type="evidence" value="ECO:0007669"/>
    <property type="project" value="UniProtKB-SubCell"/>
</dbReference>
<dbReference type="AlphaFoldDB" id="A0A443PNS0"/>
<evidence type="ECO:0000259" key="5">
    <source>
        <dbReference type="PROSITE" id="PS50090"/>
    </source>
</evidence>
<evidence type="ECO:0000256" key="2">
    <source>
        <dbReference type="ARBA" id="ARBA00022737"/>
    </source>
</evidence>
<dbReference type="Gene3D" id="1.10.10.60">
    <property type="entry name" value="Homeodomain-like"/>
    <property type="match status" value="2"/>
</dbReference>
<dbReference type="InterPro" id="IPR017930">
    <property type="entry name" value="Myb_dom"/>
</dbReference>
<dbReference type="Proteomes" id="UP000283530">
    <property type="component" value="Unassembled WGS sequence"/>
</dbReference>
<comment type="caution">
    <text evidence="7">The sequence shown here is derived from an EMBL/GenBank/DDBJ whole genome shotgun (WGS) entry which is preliminary data.</text>
</comment>
<evidence type="ECO:0000313" key="7">
    <source>
        <dbReference type="EMBL" id="RWR92417.1"/>
    </source>
</evidence>
<dbReference type="FunFam" id="1.10.10.60:FF:000349">
    <property type="entry name" value="Transcription factor MYB39"/>
    <property type="match status" value="1"/>
</dbReference>